<feature type="compositionally biased region" description="Low complexity" evidence="1">
    <location>
        <begin position="290"/>
        <end position="302"/>
    </location>
</feature>
<dbReference type="AlphaFoldDB" id="W6QY11"/>
<dbReference type="OrthoDB" id="4369305at2759"/>
<organism evidence="2 3">
    <name type="scientific">Penicillium roqueforti (strain FM164)</name>
    <dbReference type="NCBI Taxonomy" id="1365484"/>
    <lineage>
        <taxon>Eukaryota</taxon>
        <taxon>Fungi</taxon>
        <taxon>Dikarya</taxon>
        <taxon>Ascomycota</taxon>
        <taxon>Pezizomycotina</taxon>
        <taxon>Eurotiomycetes</taxon>
        <taxon>Eurotiomycetidae</taxon>
        <taxon>Eurotiales</taxon>
        <taxon>Aspergillaceae</taxon>
        <taxon>Penicillium</taxon>
    </lineage>
</organism>
<feature type="compositionally biased region" description="Polar residues" evidence="1">
    <location>
        <begin position="217"/>
        <end position="244"/>
    </location>
</feature>
<feature type="region of interest" description="Disordered" evidence="1">
    <location>
        <begin position="284"/>
        <end position="333"/>
    </location>
</feature>
<accession>W6QY11</accession>
<reference evidence="2" key="1">
    <citation type="journal article" date="2014" name="Nat. Commun.">
        <title>Multiple recent horizontal transfers of a large genomic region in cheese making fungi.</title>
        <authorList>
            <person name="Cheeseman K."/>
            <person name="Ropars J."/>
            <person name="Renault P."/>
            <person name="Dupont J."/>
            <person name="Gouzy J."/>
            <person name="Branca A."/>
            <person name="Abraham A.L."/>
            <person name="Ceppi M."/>
            <person name="Conseiller E."/>
            <person name="Debuchy R."/>
            <person name="Malagnac F."/>
            <person name="Goarin A."/>
            <person name="Silar P."/>
            <person name="Lacoste S."/>
            <person name="Sallet E."/>
            <person name="Bensimon A."/>
            <person name="Giraud T."/>
            <person name="Brygoo Y."/>
        </authorList>
    </citation>
    <scope>NUCLEOTIDE SEQUENCE [LARGE SCALE GENOMIC DNA]</scope>
    <source>
        <strain evidence="2">FM164</strain>
    </source>
</reference>
<sequence>MADESPSLHDLIEELGFPPSEHQFLLRLFGSSDPFAGLPLDLEASHSQDQSRQLSSTSLARRLASTRLWQDTPPSSGDFPEDSEGRDLVHYEEEWTSLIGADSESLLSELFQQLATDDEPPCLESPEPPEHHKTSENVKRPGSVEPPCSSVYDSEKGEPPDSVDNLNETPETQGNCEVSQDPRTLNHTGSFKKLLESFPRPPGRDQTVVDQDFSHVYSATQRLSPKDSAQANTSTLTSSHIKSATSLPRISRFSEDLVDSNPIGEQDPSRVCAKADTSALDNTVVNTRKISSQIPSPSPSASCGELPLPDYHEGQQVDPETSDQAQERANQEKYTIFPSYSSRVRPISYVIRKQHSFHSIFEGCSTPTDSPRYYQKTPLRLSTRPSIISLASRNRSTPKRKRILKRFVKKLKHLLCHTPKRTPSAFNH</sequence>
<dbReference type="Proteomes" id="UP000030686">
    <property type="component" value="Unassembled WGS sequence"/>
</dbReference>
<dbReference type="OMA" id="EWTSLIG"/>
<evidence type="ECO:0000313" key="3">
    <source>
        <dbReference type="Proteomes" id="UP000030686"/>
    </source>
</evidence>
<protein>
    <submittedName>
        <fullName evidence="2">Uncharacterized protein</fullName>
    </submittedName>
</protein>
<proteinExistence type="predicted"/>
<feature type="region of interest" description="Disordered" evidence="1">
    <location>
        <begin position="109"/>
        <end position="244"/>
    </location>
</feature>
<evidence type="ECO:0000313" key="2">
    <source>
        <dbReference type="EMBL" id="CDM34432.1"/>
    </source>
</evidence>
<feature type="compositionally biased region" description="Polar residues" evidence="1">
    <location>
        <begin position="164"/>
        <end position="189"/>
    </location>
</feature>
<name>W6QY11_PENRF</name>
<gene>
    <name evidence="2" type="ORF">PROQFM164_S03g001156</name>
</gene>
<keyword evidence="3" id="KW-1185">Reference proteome</keyword>
<feature type="region of interest" description="Disordered" evidence="1">
    <location>
        <begin position="38"/>
        <end position="88"/>
    </location>
</feature>
<feature type="compositionally biased region" description="Low complexity" evidence="1">
    <location>
        <begin position="50"/>
        <end position="68"/>
    </location>
</feature>
<evidence type="ECO:0000256" key="1">
    <source>
        <dbReference type="SAM" id="MobiDB-lite"/>
    </source>
</evidence>
<dbReference type="EMBL" id="HG792017">
    <property type="protein sequence ID" value="CDM34432.1"/>
    <property type="molecule type" value="Genomic_DNA"/>
</dbReference>
<feature type="compositionally biased region" description="Basic and acidic residues" evidence="1">
    <location>
        <begin position="128"/>
        <end position="139"/>
    </location>
</feature>